<dbReference type="EMBL" id="BQNB010013305">
    <property type="protein sequence ID" value="GJT14356.1"/>
    <property type="molecule type" value="Genomic_DNA"/>
</dbReference>
<feature type="region of interest" description="Disordered" evidence="1">
    <location>
        <begin position="127"/>
        <end position="146"/>
    </location>
</feature>
<feature type="region of interest" description="Disordered" evidence="1">
    <location>
        <begin position="447"/>
        <end position="466"/>
    </location>
</feature>
<feature type="compositionally biased region" description="Basic and acidic residues" evidence="1">
    <location>
        <begin position="630"/>
        <end position="641"/>
    </location>
</feature>
<feature type="compositionally biased region" description="Polar residues" evidence="1">
    <location>
        <begin position="1005"/>
        <end position="1014"/>
    </location>
</feature>
<reference evidence="2" key="2">
    <citation type="submission" date="2022-01" db="EMBL/GenBank/DDBJ databases">
        <authorList>
            <person name="Yamashiro T."/>
            <person name="Shiraishi A."/>
            <person name="Satake H."/>
            <person name="Nakayama K."/>
        </authorList>
    </citation>
    <scope>NUCLEOTIDE SEQUENCE</scope>
</reference>
<feature type="compositionally biased region" description="Basic and acidic residues" evidence="1">
    <location>
        <begin position="505"/>
        <end position="520"/>
    </location>
</feature>
<keyword evidence="3" id="KW-1185">Reference proteome</keyword>
<sequence>MTTARDTPPPYQTTASAGGKLRKTPLRRRNIPATPYARPPTAIRNKNPNLLTKIVDPASRLLYAGANKLFGVVFGNRNLSLRPSDALFAIGQGYREMHMSSYGVGRSHNARELHHFRRFWIKSEVETNEEPQNVPREEGQRGNSASISAATGISDLEQMLQQKTFTRSEIERLTALLHSRTNESSSADVVERDGANPYSSPSSLLRLEASSGSLKKHGDERDNLHAAISTPIVTSRVFEEEIASPAELAKTYMGSRPTKVALRQDLVLYNNTTGFLKSPNTSISPKIANGSTGFENGFTTPRSRGRSAMYSMARTPYARSPSTFTQKGITSSYGREEALTSSQSAFQHGGKMALKRRSSILDDDIGSGVPLRRTRQKANLALTRRSFVRDGDIGSGGPLRRTRQKANLLTLRDKRELGYTALQQPDHASQKLLLMNESEPKIVKGAEKKRDTSMHGSGSVSGYANVPTKSTQTATKILQHLEEVDLKEKSSGSTKSPPILTLDIAHSRELTSKGTEKVEDNGPTAEPPQKKCAFQMSVPEDDSFEIDDDDDETQVLGESNKQETALAADIVATSTLPGVSRTPALVENNKKMFPKVVKVLEQVPKESEKPVSSPKIDVGSNSVTTNGHAKLTESNKVENGNDQKSANIFGKVESNKTESGSYQQPANIFGKSESKDGNGNDQKAANIFGKLDAPASTALPGTPTNGIFSFGTSTNTTPNTTPLSNPTTFSSTSIASTDTTTTVISTTTPPTPAAIFSTSTPTPVIPLSVPAPVFSFGSATSTTPTISVAETGNTSVTNDKDLKSNLTNSPFATTTTTTTTTTTGSGPFGFSSPAVTSTANNQSQASFFNVSNGSQANTQASVAVTPSVPFLFGSGTTPIPSSTSGTSPFSSSALAIGTSSSFGISSMAASSEGKSGNSTSGPATSVFGSTWEPAKSSGFGTTFNFGASATPTPSATTSPVVFGASSTGGSTGFSFGAGATSSFSIPTQNQSPFGNPTLQTPVFGTGATPNNNDHMSMDSMAEDSMQTPTPVPAFGQTPVASPGFMFGSATPTPTPSPAMPSFQFGGQPNQALSQIPAPASASFQFGGQPNQAPSQNPIPASASFQFGGQTNQTPQNPFQSSSAEFNAGGGSFSLGSNGGDKSSRRIVRVRKTIGRKK</sequence>
<evidence type="ECO:0000256" key="1">
    <source>
        <dbReference type="SAM" id="MobiDB-lite"/>
    </source>
</evidence>
<feature type="compositionally biased region" description="Gly residues" evidence="1">
    <location>
        <begin position="1127"/>
        <end position="1138"/>
    </location>
</feature>
<feature type="region of interest" description="Disordered" evidence="1">
    <location>
        <begin position="505"/>
        <end position="561"/>
    </location>
</feature>
<feature type="compositionally biased region" description="Polar residues" evidence="1">
    <location>
        <begin position="1081"/>
        <end position="1124"/>
    </location>
</feature>
<feature type="compositionally biased region" description="Polar residues" evidence="1">
    <location>
        <begin position="1064"/>
        <end position="1073"/>
    </location>
</feature>
<feature type="compositionally biased region" description="Polar residues" evidence="1">
    <location>
        <begin position="454"/>
        <end position="466"/>
    </location>
</feature>
<dbReference type="PANTHER" id="PTHR33416:SF20">
    <property type="entry name" value="NUCLEAR PORE COMPLEX PROTEIN NUP1"/>
    <property type="match status" value="1"/>
</dbReference>
<protein>
    <recommendedName>
        <fullName evidence="4">Nuclear pore complex protein NUP1</fullName>
    </recommendedName>
</protein>
<evidence type="ECO:0000313" key="3">
    <source>
        <dbReference type="Proteomes" id="UP001151760"/>
    </source>
</evidence>
<feature type="region of interest" description="Disordered" evidence="1">
    <location>
        <begin position="1"/>
        <end position="45"/>
    </location>
</feature>
<dbReference type="Proteomes" id="UP001151760">
    <property type="component" value="Unassembled WGS sequence"/>
</dbReference>
<comment type="caution">
    <text evidence="2">The sequence shown here is derived from an EMBL/GenBank/DDBJ whole genome shotgun (WGS) entry which is preliminary data.</text>
</comment>
<organism evidence="2 3">
    <name type="scientific">Tanacetum coccineum</name>
    <dbReference type="NCBI Taxonomy" id="301880"/>
    <lineage>
        <taxon>Eukaryota</taxon>
        <taxon>Viridiplantae</taxon>
        <taxon>Streptophyta</taxon>
        <taxon>Embryophyta</taxon>
        <taxon>Tracheophyta</taxon>
        <taxon>Spermatophyta</taxon>
        <taxon>Magnoliopsida</taxon>
        <taxon>eudicotyledons</taxon>
        <taxon>Gunneridae</taxon>
        <taxon>Pentapetalae</taxon>
        <taxon>asterids</taxon>
        <taxon>campanulids</taxon>
        <taxon>Asterales</taxon>
        <taxon>Asteraceae</taxon>
        <taxon>Asteroideae</taxon>
        <taxon>Anthemideae</taxon>
        <taxon>Anthemidinae</taxon>
        <taxon>Tanacetum</taxon>
    </lineage>
</organism>
<feature type="compositionally biased region" description="Basic residues" evidence="1">
    <location>
        <begin position="20"/>
        <end position="30"/>
    </location>
</feature>
<feature type="compositionally biased region" description="Basic residues" evidence="1">
    <location>
        <begin position="1144"/>
        <end position="1157"/>
    </location>
</feature>
<gene>
    <name evidence="2" type="ORF">Tco_0861398</name>
</gene>
<feature type="region of interest" description="Disordered" evidence="1">
    <location>
        <begin position="181"/>
        <end position="204"/>
    </location>
</feature>
<feature type="region of interest" description="Disordered" evidence="1">
    <location>
        <begin position="604"/>
        <end position="644"/>
    </location>
</feature>
<feature type="region of interest" description="Disordered" evidence="1">
    <location>
        <begin position="1005"/>
        <end position="1157"/>
    </location>
</feature>
<evidence type="ECO:0000313" key="2">
    <source>
        <dbReference type="EMBL" id="GJT14356.1"/>
    </source>
</evidence>
<feature type="compositionally biased region" description="Acidic residues" evidence="1">
    <location>
        <begin position="539"/>
        <end position="553"/>
    </location>
</feature>
<dbReference type="PANTHER" id="PTHR33416">
    <property type="entry name" value="NUCLEAR PORE COMPLEX PROTEIN NUP1"/>
    <property type="match status" value="1"/>
</dbReference>
<feature type="compositionally biased region" description="Polar residues" evidence="1">
    <location>
        <begin position="619"/>
        <end position="629"/>
    </location>
</feature>
<name>A0ABQ5BL15_9ASTR</name>
<accession>A0ABQ5BL15</accession>
<evidence type="ECO:0008006" key="4">
    <source>
        <dbReference type="Google" id="ProtNLM"/>
    </source>
</evidence>
<reference evidence="2" key="1">
    <citation type="journal article" date="2022" name="Int. J. Mol. Sci.">
        <title>Draft Genome of Tanacetum Coccineum: Genomic Comparison of Closely Related Tanacetum-Family Plants.</title>
        <authorList>
            <person name="Yamashiro T."/>
            <person name="Shiraishi A."/>
            <person name="Nakayama K."/>
            <person name="Satake H."/>
        </authorList>
    </citation>
    <scope>NUCLEOTIDE SEQUENCE</scope>
</reference>
<proteinExistence type="predicted"/>